<feature type="chain" id="PRO_5042187707" evidence="1">
    <location>
        <begin position="21"/>
        <end position="129"/>
    </location>
</feature>
<evidence type="ECO:0000256" key="1">
    <source>
        <dbReference type="SAM" id="SignalP"/>
    </source>
</evidence>
<proteinExistence type="predicted"/>
<gene>
    <name evidence="2" type="ORF">NLI96_g10646</name>
</gene>
<sequence length="129" mass="14308">MFSLATLILVILYVNTPTSQYAAAGIYVVTQLATLSPLLIIVRVWLNLTHGKPGTHLSPSKSTSTIPNAPLDNRQHMLTSRKSATTVRVLVSHMETVGFPMETEKDEYEMHDLASYEKHKEARAEESAV</sequence>
<organism evidence="2 3">
    <name type="scientific">Meripilus lineatus</name>
    <dbReference type="NCBI Taxonomy" id="2056292"/>
    <lineage>
        <taxon>Eukaryota</taxon>
        <taxon>Fungi</taxon>
        <taxon>Dikarya</taxon>
        <taxon>Basidiomycota</taxon>
        <taxon>Agaricomycotina</taxon>
        <taxon>Agaricomycetes</taxon>
        <taxon>Polyporales</taxon>
        <taxon>Meripilaceae</taxon>
        <taxon>Meripilus</taxon>
    </lineage>
</organism>
<name>A0AAD5UXU8_9APHY</name>
<protein>
    <submittedName>
        <fullName evidence="2">Uncharacterized protein</fullName>
    </submittedName>
</protein>
<feature type="signal peptide" evidence="1">
    <location>
        <begin position="1"/>
        <end position="20"/>
    </location>
</feature>
<evidence type="ECO:0000313" key="2">
    <source>
        <dbReference type="EMBL" id="KAJ3477175.1"/>
    </source>
</evidence>
<comment type="caution">
    <text evidence="2">The sequence shown here is derived from an EMBL/GenBank/DDBJ whole genome shotgun (WGS) entry which is preliminary data.</text>
</comment>
<accession>A0AAD5UXU8</accession>
<dbReference type="Proteomes" id="UP001212997">
    <property type="component" value="Unassembled WGS sequence"/>
</dbReference>
<dbReference type="EMBL" id="JANAWD010000623">
    <property type="protein sequence ID" value="KAJ3477175.1"/>
    <property type="molecule type" value="Genomic_DNA"/>
</dbReference>
<dbReference type="AlphaFoldDB" id="A0AAD5UXU8"/>
<keyword evidence="1" id="KW-0732">Signal</keyword>
<keyword evidence="3" id="KW-1185">Reference proteome</keyword>
<evidence type="ECO:0000313" key="3">
    <source>
        <dbReference type="Proteomes" id="UP001212997"/>
    </source>
</evidence>
<reference evidence="2" key="1">
    <citation type="submission" date="2022-07" db="EMBL/GenBank/DDBJ databases">
        <title>Genome Sequence of Physisporinus lineatus.</title>
        <authorList>
            <person name="Buettner E."/>
        </authorList>
    </citation>
    <scope>NUCLEOTIDE SEQUENCE</scope>
    <source>
        <strain evidence="2">VT162</strain>
    </source>
</reference>